<keyword evidence="3" id="KW-0805">Transcription regulation</keyword>
<evidence type="ECO:0000313" key="8">
    <source>
        <dbReference type="EMBL" id="GCL63223.1"/>
    </source>
</evidence>
<feature type="domain" description="Sigma-54 factor interaction" evidence="7">
    <location>
        <begin position="365"/>
        <end position="595"/>
    </location>
</feature>
<dbReference type="Pfam" id="PF25601">
    <property type="entry name" value="AAA_lid_14"/>
    <property type="match status" value="1"/>
</dbReference>
<feature type="compositionally biased region" description="Low complexity" evidence="6">
    <location>
        <begin position="351"/>
        <end position="361"/>
    </location>
</feature>
<evidence type="ECO:0000313" key="9">
    <source>
        <dbReference type="Proteomes" id="UP000301751"/>
    </source>
</evidence>
<evidence type="ECO:0000256" key="2">
    <source>
        <dbReference type="ARBA" id="ARBA00022840"/>
    </source>
</evidence>
<name>A0A480AP78_9BURK</name>
<dbReference type="InterPro" id="IPR025943">
    <property type="entry name" value="Sigma_54_int_dom_ATP-bd_2"/>
</dbReference>
<dbReference type="CDD" id="cd00009">
    <property type="entry name" value="AAA"/>
    <property type="match status" value="1"/>
</dbReference>
<dbReference type="SUPFAM" id="SSF55781">
    <property type="entry name" value="GAF domain-like"/>
    <property type="match status" value="1"/>
</dbReference>
<proteinExistence type="predicted"/>
<dbReference type="SMART" id="SM00382">
    <property type="entry name" value="AAA"/>
    <property type="match status" value="1"/>
</dbReference>
<dbReference type="EMBL" id="BJCL01000005">
    <property type="protein sequence ID" value="GCL63223.1"/>
    <property type="molecule type" value="Genomic_DNA"/>
</dbReference>
<dbReference type="SUPFAM" id="SSF52540">
    <property type="entry name" value="P-loop containing nucleoside triphosphate hydrolases"/>
    <property type="match status" value="1"/>
</dbReference>
<dbReference type="FunFam" id="3.40.50.300:FF:000006">
    <property type="entry name" value="DNA-binding transcriptional regulator NtrC"/>
    <property type="match status" value="1"/>
</dbReference>
<reference evidence="9" key="1">
    <citation type="submission" date="2019-03" db="EMBL/GenBank/DDBJ databases">
        <title>Aquabacterium pictum sp.nov., the first bacteriochlorophyll a-containing freshwater bacterium in the genus Aquabacterium of the class Betaproteobacteria.</title>
        <authorList>
            <person name="Hirose S."/>
            <person name="Tank M."/>
            <person name="Hara E."/>
            <person name="Tamaki H."/>
            <person name="Takaichi S."/>
            <person name="Haruta S."/>
            <person name="Hanada S."/>
        </authorList>
    </citation>
    <scope>NUCLEOTIDE SEQUENCE [LARGE SCALE GENOMIC DNA]</scope>
    <source>
        <strain evidence="9">W35</strain>
    </source>
</reference>
<dbReference type="AlphaFoldDB" id="A0A480AP78"/>
<dbReference type="InterPro" id="IPR025944">
    <property type="entry name" value="Sigma_54_int_dom_CS"/>
</dbReference>
<dbReference type="Pfam" id="PF02954">
    <property type="entry name" value="HTH_8"/>
    <property type="match status" value="1"/>
</dbReference>
<dbReference type="Gene3D" id="3.40.50.300">
    <property type="entry name" value="P-loop containing nucleotide triphosphate hydrolases"/>
    <property type="match status" value="1"/>
</dbReference>
<dbReference type="Pfam" id="PF01590">
    <property type="entry name" value="GAF"/>
    <property type="match status" value="1"/>
</dbReference>
<protein>
    <submittedName>
        <fullName evidence="8">Sigma-54-dependent Fis family transcriptional regulator</fullName>
    </submittedName>
</protein>
<dbReference type="InterPro" id="IPR002078">
    <property type="entry name" value="Sigma_54_int"/>
</dbReference>
<dbReference type="PROSITE" id="PS50045">
    <property type="entry name" value="SIGMA54_INTERACT_4"/>
    <property type="match status" value="1"/>
</dbReference>
<dbReference type="GO" id="GO:0006355">
    <property type="term" value="P:regulation of DNA-templated transcription"/>
    <property type="evidence" value="ECO:0007669"/>
    <property type="project" value="InterPro"/>
</dbReference>
<dbReference type="PANTHER" id="PTHR32071">
    <property type="entry name" value="TRANSCRIPTIONAL REGULATORY PROTEIN"/>
    <property type="match status" value="1"/>
</dbReference>
<keyword evidence="1" id="KW-0547">Nucleotide-binding</keyword>
<comment type="caution">
    <text evidence="8">The sequence shown here is derived from an EMBL/GenBank/DDBJ whole genome shotgun (WGS) entry which is preliminary data.</text>
</comment>
<dbReference type="InterPro" id="IPR025662">
    <property type="entry name" value="Sigma_54_int_dom_ATP-bd_1"/>
</dbReference>
<dbReference type="RefSeq" id="WP_137732970.1">
    <property type="nucleotide sequence ID" value="NZ_BJCL01000005.1"/>
</dbReference>
<dbReference type="OrthoDB" id="9761705at2"/>
<dbReference type="Pfam" id="PF00158">
    <property type="entry name" value="Sigma54_activat"/>
    <property type="match status" value="1"/>
</dbReference>
<evidence type="ECO:0000256" key="5">
    <source>
        <dbReference type="ARBA" id="ARBA00023163"/>
    </source>
</evidence>
<keyword evidence="2" id="KW-0067">ATP-binding</keyword>
<evidence type="ECO:0000259" key="7">
    <source>
        <dbReference type="PROSITE" id="PS50045"/>
    </source>
</evidence>
<dbReference type="GO" id="GO:0005524">
    <property type="term" value="F:ATP binding"/>
    <property type="evidence" value="ECO:0007669"/>
    <property type="project" value="UniProtKB-KW"/>
</dbReference>
<dbReference type="Gene3D" id="3.30.450.40">
    <property type="match status" value="1"/>
</dbReference>
<dbReference type="SUPFAM" id="SSF46689">
    <property type="entry name" value="Homeodomain-like"/>
    <property type="match status" value="1"/>
</dbReference>
<gene>
    <name evidence="8" type="ORF">AQPW35_23040</name>
</gene>
<dbReference type="InterPro" id="IPR027417">
    <property type="entry name" value="P-loop_NTPase"/>
</dbReference>
<feature type="region of interest" description="Disordered" evidence="6">
    <location>
        <begin position="329"/>
        <end position="361"/>
    </location>
</feature>
<evidence type="ECO:0000256" key="3">
    <source>
        <dbReference type="ARBA" id="ARBA00023015"/>
    </source>
</evidence>
<dbReference type="PROSITE" id="PS00675">
    <property type="entry name" value="SIGMA54_INTERACT_1"/>
    <property type="match status" value="1"/>
</dbReference>
<dbReference type="Proteomes" id="UP000301751">
    <property type="component" value="Unassembled WGS sequence"/>
</dbReference>
<evidence type="ECO:0000256" key="4">
    <source>
        <dbReference type="ARBA" id="ARBA00023125"/>
    </source>
</evidence>
<keyword evidence="5" id="KW-0804">Transcription</keyword>
<sequence length="717" mass="77330">MRGPFHSAFVGGVGVRRGGDEPVRPIASGLKLGPDHVDTIDQSHERCAALGVSRIERPDHNPLGRSDLAVVRDRNLRLHDHAAPVMEMLYEQIVNTESMVVLCDATGTIIHSIGDDDFLARASKVALQPGVNWSESTKGTNAIGTALIEEVPTLVHADEHYMHANHFLTCSAAPILDPRGNILGVLDVTGDHRSFHQHTMALVKMSARMIENHWLTDDYRNVMRLHFHSRVEFIGTLMEGILAVAADGKLVGANRGALEQLGLSGAALRMHSLTTLFGTTVGALVDRFRSPLATPMPVQLNGGRQFHIHARFNWPVWASLSEAVSGSTAQEPSVGTVHSPAAEATSRPEAPARGGAAPAGGLAQLRTGDAQVASVIDKIRRVLDRDIPMLILGETGTGKELLARAIHVDSARAKQPFVAVNCASIPETLIEAELFGYEDGAFTGARRKGAVGKIVQANGGTLFLDEIGDMPVALQAHLLRVLQERQVTPLGSSKSVAVDVSIICATHRNLREMIDQKLFREDLFYRLNGLAVRLPPLRERSDLLALVRRILDQLAEPAGRGRHLQPNAEVLQLFQHYHWPGNVRQLFNVLRTAAVMAASEPVITREHLSDDFLDEALAAQAAPGVAAAAAAPVVLPPQAAAVAAMPPADLAPVAPAEPTAPRWSGETASAPKSLEEMEIDAIRRAVDEAGGNISVASKRLGISRNTIYRKLRWNLPR</sequence>
<dbReference type="InterPro" id="IPR058031">
    <property type="entry name" value="AAA_lid_NorR"/>
</dbReference>
<keyword evidence="9" id="KW-1185">Reference proteome</keyword>
<dbReference type="Gene3D" id="1.10.10.60">
    <property type="entry name" value="Homeodomain-like"/>
    <property type="match status" value="1"/>
</dbReference>
<dbReference type="PANTHER" id="PTHR32071:SF77">
    <property type="entry name" value="TRANSCRIPTIONAL REGULATORY PROTEIN"/>
    <property type="match status" value="1"/>
</dbReference>
<dbReference type="InterPro" id="IPR003018">
    <property type="entry name" value="GAF"/>
</dbReference>
<keyword evidence="4" id="KW-0238">DNA-binding</keyword>
<organism evidence="8 9">
    <name type="scientific">Pseudaquabacterium pictum</name>
    <dbReference type="NCBI Taxonomy" id="2315236"/>
    <lineage>
        <taxon>Bacteria</taxon>
        <taxon>Pseudomonadati</taxon>
        <taxon>Pseudomonadota</taxon>
        <taxon>Betaproteobacteria</taxon>
        <taxon>Burkholderiales</taxon>
        <taxon>Sphaerotilaceae</taxon>
        <taxon>Pseudaquabacterium</taxon>
    </lineage>
</organism>
<dbReference type="Gene3D" id="1.10.8.60">
    <property type="match status" value="1"/>
</dbReference>
<dbReference type="InterPro" id="IPR002197">
    <property type="entry name" value="HTH_Fis"/>
</dbReference>
<dbReference type="GO" id="GO:0043565">
    <property type="term" value="F:sequence-specific DNA binding"/>
    <property type="evidence" value="ECO:0007669"/>
    <property type="project" value="InterPro"/>
</dbReference>
<dbReference type="PROSITE" id="PS00676">
    <property type="entry name" value="SIGMA54_INTERACT_2"/>
    <property type="match status" value="1"/>
</dbReference>
<dbReference type="InterPro" id="IPR003593">
    <property type="entry name" value="AAA+_ATPase"/>
</dbReference>
<dbReference type="PROSITE" id="PS00688">
    <property type="entry name" value="SIGMA54_INTERACT_3"/>
    <property type="match status" value="1"/>
</dbReference>
<accession>A0A480AP78</accession>
<dbReference type="InterPro" id="IPR009057">
    <property type="entry name" value="Homeodomain-like_sf"/>
</dbReference>
<dbReference type="InterPro" id="IPR029016">
    <property type="entry name" value="GAF-like_dom_sf"/>
</dbReference>
<evidence type="ECO:0000256" key="1">
    <source>
        <dbReference type="ARBA" id="ARBA00022741"/>
    </source>
</evidence>
<evidence type="ECO:0000256" key="6">
    <source>
        <dbReference type="SAM" id="MobiDB-lite"/>
    </source>
</evidence>